<name>A0ABS3P5T4_9BACI</name>
<sequence length="131" mass="14684">MKNTLIFTLLLSVCVLLAGCNSTNSFSTDEILGIGKSTVHNEIRFEHTTDKKKIRTISKIFNKKEWITNNSFDPTGKNPDVVFVINKSDEGSPSLRVSIFYNEKGADVLNIRGEYTSLNTEEVAIIRKITV</sequence>
<keyword evidence="1" id="KW-0732">Signal</keyword>
<gene>
    <name evidence="2" type="ORF">J4P90_25855</name>
</gene>
<feature type="chain" id="PRO_5046659763" description="Lipoprotein" evidence="1">
    <location>
        <begin position="19"/>
        <end position="131"/>
    </location>
</feature>
<dbReference type="Proteomes" id="UP000677611">
    <property type="component" value="Unassembled WGS sequence"/>
</dbReference>
<evidence type="ECO:0000313" key="2">
    <source>
        <dbReference type="EMBL" id="MBO1628544.1"/>
    </source>
</evidence>
<keyword evidence="3" id="KW-1185">Reference proteome</keyword>
<proteinExistence type="predicted"/>
<feature type="signal peptide" evidence="1">
    <location>
        <begin position="1"/>
        <end position="18"/>
    </location>
</feature>
<evidence type="ECO:0008006" key="4">
    <source>
        <dbReference type="Google" id="ProtNLM"/>
    </source>
</evidence>
<accession>A0ABS3P5T4</accession>
<dbReference type="EMBL" id="JAGDQJ010000058">
    <property type="protein sequence ID" value="MBO1628544.1"/>
    <property type="molecule type" value="Genomic_DNA"/>
</dbReference>
<dbReference type="PROSITE" id="PS51257">
    <property type="entry name" value="PROKAR_LIPOPROTEIN"/>
    <property type="match status" value="1"/>
</dbReference>
<evidence type="ECO:0000256" key="1">
    <source>
        <dbReference type="SAM" id="SignalP"/>
    </source>
</evidence>
<protein>
    <recommendedName>
        <fullName evidence="4">Lipoprotein</fullName>
    </recommendedName>
</protein>
<dbReference type="RefSeq" id="WP_208019547.1">
    <property type="nucleotide sequence ID" value="NZ_JAGDQJ010000058.1"/>
</dbReference>
<reference evidence="2 3" key="1">
    <citation type="submission" date="2021-03" db="EMBL/GenBank/DDBJ databases">
        <title>Identification of novel Bacillus strains.</title>
        <authorList>
            <person name="Xiao Z."/>
            <person name="Li Y."/>
            <person name="Shen J."/>
        </authorList>
    </citation>
    <scope>NUCLEOTIDE SEQUENCE [LARGE SCALE GENOMIC DNA]</scope>
    <source>
        <strain evidence="2 3">SY8</strain>
    </source>
</reference>
<organism evidence="2 3">
    <name type="scientific">Bacillus arachidis</name>
    <dbReference type="NCBI Taxonomy" id="2819290"/>
    <lineage>
        <taxon>Bacteria</taxon>
        <taxon>Bacillati</taxon>
        <taxon>Bacillota</taxon>
        <taxon>Bacilli</taxon>
        <taxon>Bacillales</taxon>
        <taxon>Bacillaceae</taxon>
        <taxon>Bacillus</taxon>
    </lineage>
</organism>
<comment type="caution">
    <text evidence="2">The sequence shown here is derived from an EMBL/GenBank/DDBJ whole genome shotgun (WGS) entry which is preliminary data.</text>
</comment>
<evidence type="ECO:0000313" key="3">
    <source>
        <dbReference type="Proteomes" id="UP000677611"/>
    </source>
</evidence>